<dbReference type="Pfam" id="PF25106">
    <property type="entry name" value="VWA_4"/>
    <property type="match status" value="1"/>
</dbReference>
<evidence type="ECO:0000256" key="3">
    <source>
        <dbReference type="ARBA" id="ARBA00022729"/>
    </source>
</evidence>
<dbReference type="EMBL" id="CACVAQ010000010">
    <property type="protein sequence ID" value="CAA6798713.1"/>
    <property type="molecule type" value="Genomic_DNA"/>
</dbReference>
<dbReference type="InterPro" id="IPR056861">
    <property type="entry name" value="HMCN1-like_VWA"/>
</dbReference>
<evidence type="ECO:0000256" key="2">
    <source>
        <dbReference type="ARBA" id="ARBA00022525"/>
    </source>
</evidence>
<dbReference type="PROSITE" id="PS50234">
    <property type="entry name" value="VWFA"/>
    <property type="match status" value="1"/>
</dbReference>
<dbReference type="PANTHER" id="PTHR47763">
    <property type="entry name" value="ALPHA-PROTEIN KINASE VWKA"/>
    <property type="match status" value="1"/>
</dbReference>
<keyword evidence="3" id="KW-0732">Signal</keyword>
<dbReference type="GO" id="GO:0004674">
    <property type="term" value="F:protein serine/threonine kinase activity"/>
    <property type="evidence" value="ECO:0007669"/>
    <property type="project" value="TreeGrafter"/>
</dbReference>
<keyword evidence="2" id="KW-0964">Secreted</keyword>
<evidence type="ECO:0000259" key="4">
    <source>
        <dbReference type="PROSITE" id="PS50234"/>
    </source>
</evidence>
<dbReference type="InterPro" id="IPR036465">
    <property type="entry name" value="vWFA_dom_sf"/>
</dbReference>
<gene>
    <name evidence="5" type="ORF">HELGO_WM10098</name>
</gene>
<dbReference type="AlphaFoldDB" id="A0A6S6S7R5"/>
<dbReference type="SMART" id="SM00327">
    <property type="entry name" value="VWA"/>
    <property type="match status" value="1"/>
</dbReference>
<feature type="domain" description="VWFA" evidence="4">
    <location>
        <begin position="202"/>
        <end position="401"/>
    </location>
</feature>
<proteinExistence type="predicted"/>
<dbReference type="CDD" id="cd00198">
    <property type="entry name" value="vWFA"/>
    <property type="match status" value="1"/>
</dbReference>
<dbReference type="Gene3D" id="3.40.50.410">
    <property type="entry name" value="von Willebrand factor, type A domain"/>
    <property type="match status" value="1"/>
</dbReference>
<dbReference type="PROSITE" id="PS51257">
    <property type="entry name" value="PROKAR_LIPOPROTEIN"/>
    <property type="match status" value="1"/>
</dbReference>
<dbReference type="SUPFAM" id="SSF53300">
    <property type="entry name" value="vWA-like"/>
    <property type="match status" value="1"/>
</dbReference>
<dbReference type="InterPro" id="IPR052969">
    <property type="entry name" value="Thr-specific_kinase-like"/>
</dbReference>
<dbReference type="PANTHER" id="PTHR47763:SF1">
    <property type="entry name" value="DUF659 DOMAIN-CONTAINING PROTEIN"/>
    <property type="match status" value="1"/>
</dbReference>
<protein>
    <recommendedName>
        <fullName evidence="4">VWFA domain-containing protein</fullName>
    </recommendedName>
</protein>
<evidence type="ECO:0000313" key="5">
    <source>
        <dbReference type="EMBL" id="CAA6798713.1"/>
    </source>
</evidence>
<name>A0A6S6S7R5_9BACT</name>
<comment type="subcellular location">
    <subcellularLocation>
        <location evidence="1">Secreted</location>
    </subcellularLocation>
</comment>
<dbReference type="InterPro" id="IPR002035">
    <property type="entry name" value="VWF_A"/>
</dbReference>
<reference evidence="5" key="1">
    <citation type="submission" date="2020-01" db="EMBL/GenBank/DDBJ databases">
        <authorList>
            <person name="Meier V. D."/>
            <person name="Meier V D."/>
        </authorList>
    </citation>
    <scope>NUCLEOTIDE SEQUENCE</scope>
    <source>
        <strain evidence="5">HLG_WM_MAG_10</strain>
    </source>
</reference>
<accession>A0A6S6S7R5</accession>
<evidence type="ECO:0000256" key="1">
    <source>
        <dbReference type="ARBA" id="ARBA00004613"/>
    </source>
</evidence>
<sequence>MKKIQYLISGIALFSSVSCMNTESPSTEVAVDPYDVTTLTIRGNGDDNVAVDNGNNGAVSEDDMNAEAGTLTAGEWNDLNNWKFWQSLMQKKNFSEYQEEWQFFPSQRYSVRVTDAMGQPVMDCAVELVGNNKSKLWKAKTNNSGIAELWAQPFSIDKNLNNEIIISYKGKKHQLKSPQTIIEGINNFELKETTTMPDNRADVMFVVDATGSMEDEIAYLKKELEDVVAQVKTEQPALSLQIGSVFYRDEGDKYVTRSSALSADTDATINFINNQSADGGGDYPEAVDAALDEAISQQGWSASARTRIVFLMLDAPPHHDAKSIESIQKSIAKAAEKGVKLIPIASSGIDKKTELLMRFFSLTTNGSYVFMTDHSGVGNGHVEPTVGEYRVEYLNELLARIITESTQPATQLVE</sequence>
<organism evidence="5">
    <name type="scientific">uncultured Aureispira sp</name>
    <dbReference type="NCBI Taxonomy" id="1331704"/>
    <lineage>
        <taxon>Bacteria</taxon>
        <taxon>Pseudomonadati</taxon>
        <taxon>Bacteroidota</taxon>
        <taxon>Saprospiria</taxon>
        <taxon>Saprospirales</taxon>
        <taxon>Saprospiraceae</taxon>
        <taxon>Aureispira</taxon>
        <taxon>environmental samples</taxon>
    </lineage>
</organism>
<dbReference type="GO" id="GO:0005737">
    <property type="term" value="C:cytoplasm"/>
    <property type="evidence" value="ECO:0007669"/>
    <property type="project" value="TreeGrafter"/>
</dbReference>